<keyword evidence="7" id="KW-1185">Reference proteome</keyword>
<proteinExistence type="predicted"/>
<keyword evidence="1" id="KW-0479">Metal-binding</keyword>
<keyword evidence="2 4" id="KW-0863">Zinc-finger</keyword>
<evidence type="ECO:0000256" key="2">
    <source>
        <dbReference type="ARBA" id="ARBA00022771"/>
    </source>
</evidence>
<dbReference type="CDD" id="cd19821">
    <property type="entry name" value="Bbox1_BBX-like"/>
    <property type="match status" value="1"/>
</dbReference>
<reference evidence="6 7" key="1">
    <citation type="journal article" date="2018" name="Sci. Data">
        <title>The draft genome sequence of cork oak.</title>
        <authorList>
            <person name="Ramos A.M."/>
            <person name="Usie A."/>
            <person name="Barbosa P."/>
            <person name="Barros P.M."/>
            <person name="Capote T."/>
            <person name="Chaves I."/>
            <person name="Simoes F."/>
            <person name="Abreu I."/>
            <person name="Carrasquinho I."/>
            <person name="Faro C."/>
            <person name="Guimaraes J.B."/>
            <person name="Mendonca D."/>
            <person name="Nobrega F."/>
            <person name="Rodrigues L."/>
            <person name="Saibo N.J.M."/>
            <person name="Varela M.C."/>
            <person name="Egas C."/>
            <person name="Matos J."/>
            <person name="Miguel C.M."/>
            <person name="Oliveira M.M."/>
            <person name="Ricardo C.P."/>
            <person name="Goncalves S."/>
        </authorList>
    </citation>
    <scope>NUCLEOTIDE SEQUENCE [LARGE SCALE GENOMIC DNA]</scope>
    <source>
        <strain evidence="7">cv. HL8</strain>
    </source>
</reference>
<dbReference type="PROSITE" id="PS50119">
    <property type="entry name" value="ZF_BBOX"/>
    <property type="match status" value="1"/>
</dbReference>
<dbReference type="Proteomes" id="UP000237347">
    <property type="component" value="Unassembled WGS sequence"/>
</dbReference>
<dbReference type="InterPro" id="IPR049808">
    <property type="entry name" value="CONSTANS-like_Bbox1"/>
</dbReference>
<evidence type="ECO:0000259" key="5">
    <source>
        <dbReference type="PROSITE" id="PS50119"/>
    </source>
</evidence>
<evidence type="ECO:0000313" key="7">
    <source>
        <dbReference type="Proteomes" id="UP000237347"/>
    </source>
</evidence>
<dbReference type="PANTHER" id="PTHR31717:SF81">
    <property type="entry name" value="B-BOX ZINC FINGER PROTEIN 32-LIKE"/>
    <property type="match status" value="1"/>
</dbReference>
<dbReference type="EMBL" id="PKMF04000181">
    <property type="protein sequence ID" value="KAK7844714.1"/>
    <property type="molecule type" value="Genomic_DNA"/>
</dbReference>
<evidence type="ECO:0000313" key="6">
    <source>
        <dbReference type="EMBL" id="KAK7844714.1"/>
    </source>
</evidence>
<sequence length="394" mass="43446">MKKVRACELCSEEASLYCASDSAFLCFRCDAKVHQANFLVARHVRQAICFKCKSFSDHRISGAGNDRLRRYYCLLCSPEDEVEASGCLPCSPEDEVGSDYDSSDCVSSSESCATGPKRVELEDRSEEEKKKTMKKKKKKKKVAKRSFSSSVTEISGGGGGDDLVFPAKISVKKRRKVVDEKAEGIFVNWCRKHGVNGNLVIPLATEGLEFCLSKLTILPFRVSVAASFWLGLRFCGDKSVSTCHNLRGLEEVSGVPAKLILATEVKLARALRVRKDKLALDNTSEDEEGWAECSASFWLGLRFCGDKSVSTCHNLRGLEEVSGVPAKLILATEVKLARALRVRKDKLALDNTSEDEEGWAECSVITKADTELINVRAVLKLPSCIVHSKKGRNM</sequence>
<feature type="domain" description="B box-type" evidence="5">
    <location>
        <begin position="2"/>
        <end position="48"/>
    </location>
</feature>
<evidence type="ECO:0000256" key="1">
    <source>
        <dbReference type="ARBA" id="ARBA00022723"/>
    </source>
</evidence>
<protein>
    <submittedName>
        <fullName evidence="6">B-box zinc finger protein 32</fullName>
    </submittedName>
</protein>
<dbReference type="GO" id="GO:0008270">
    <property type="term" value="F:zinc ion binding"/>
    <property type="evidence" value="ECO:0007669"/>
    <property type="project" value="UniProtKB-KW"/>
</dbReference>
<gene>
    <name evidence="6" type="primary">BBX32_0</name>
    <name evidence="6" type="ORF">CFP56_010570</name>
</gene>
<dbReference type="SMART" id="SM00336">
    <property type="entry name" value="BBOX"/>
    <property type="match status" value="1"/>
</dbReference>
<dbReference type="PANTHER" id="PTHR31717">
    <property type="entry name" value="ZINC FINGER PROTEIN CONSTANS-LIKE 10"/>
    <property type="match status" value="1"/>
</dbReference>
<accession>A0AAW0L1M8</accession>
<dbReference type="Pfam" id="PF00643">
    <property type="entry name" value="zf-B_box"/>
    <property type="match status" value="1"/>
</dbReference>
<comment type="caution">
    <text evidence="6">The sequence shown here is derived from an EMBL/GenBank/DDBJ whole genome shotgun (WGS) entry which is preliminary data.</text>
</comment>
<evidence type="ECO:0000256" key="3">
    <source>
        <dbReference type="ARBA" id="ARBA00022833"/>
    </source>
</evidence>
<organism evidence="6 7">
    <name type="scientific">Quercus suber</name>
    <name type="common">Cork oak</name>
    <dbReference type="NCBI Taxonomy" id="58331"/>
    <lineage>
        <taxon>Eukaryota</taxon>
        <taxon>Viridiplantae</taxon>
        <taxon>Streptophyta</taxon>
        <taxon>Embryophyta</taxon>
        <taxon>Tracheophyta</taxon>
        <taxon>Spermatophyta</taxon>
        <taxon>Magnoliopsida</taxon>
        <taxon>eudicotyledons</taxon>
        <taxon>Gunneridae</taxon>
        <taxon>Pentapetalae</taxon>
        <taxon>rosids</taxon>
        <taxon>fabids</taxon>
        <taxon>Fagales</taxon>
        <taxon>Fagaceae</taxon>
        <taxon>Quercus</taxon>
    </lineage>
</organism>
<dbReference type="InterPro" id="IPR000315">
    <property type="entry name" value="Znf_B-box"/>
</dbReference>
<name>A0AAW0L1M8_QUESU</name>
<evidence type="ECO:0000256" key="4">
    <source>
        <dbReference type="PROSITE-ProRule" id="PRU00024"/>
    </source>
</evidence>
<keyword evidence="3" id="KW-0862">Zinc</keyword>
<dbReference type="AlphaFoldDB" id="A0AAW0L1M8"/>